<dbReference type="GO" id="GO:0016020">
    <property type="term" value="C:membrane"/>
    <property type="evidence" value="ECO:0007669"/>
    <property type="project" value="TreeGrafter"/>
</dbReference>
<proteinExistence type="predicted"/>
<feature type="transmembrane region" description="Helical" evidence="1">
    <location>
        <begin position="220"/>
        <end position="240"/>
    </location>
</feature>
<keyword evidence="3" id="KW-0012">Acyltransferase</keyword>
<dbReference type="PANTHER" id="PTHR23028">
    <property type="entry name" value="ACETYLTRANSFERASE"/>
    <property type="match status" value="1"/>
</dbReference>
<keyword evidence="1" id="KW-0812">Transmembrane</keyword>
<name>A0A375FQ93_9BURK</name>
<dbReference type="Pfam" id="PF01757">
    <property type="entry name" value="Acyl_transf_3"/>
    <property type="match status" value="1"/>
</dbReference>
<evidence type="ECO:0000256" key="1">
    <source>
        <dbReference type="SAM" id="Phobius"/>
    </source>
</evidence>
<dbReference type="InterPro" id="IPR002656">
    <property type="entry name" value="Acyl_transf_3_dom"/>
</dbReference>
<feature type="transmembrane region" description="Helical" evidence="1">
    <location>
        <begin position="344"/>
        <end position="364"/>
    </location>
</feature>
<reference evidence="5" key="2">
    <citation type="submission" date="2018-01" db="EMBL/GenBank/DDBJ databases">
        <authorList>
            <person name="Gaut B.S."/>
            <person name="Morton B.R."/>
            <person name="Clegg M.T."/>
            <person name="Duvall M.R."/>
        </authorList>
    </citation>
    <scope>NUCLEOTIDE SEQUENCE [LARGE SCALE GENOMIC DNA]</scope>
</reference>
<evidence type="ECO:0000259" key="2">
    <source>
        <dbReference type="Pfam" id="PF01757"/>
    </source>
</evidence>
<evidence type="ECO:0000313" key="4">
    <source>
        <dbReference type="EMBL" id="SPC16778.1"/>
    </source>
</evidence>
<feature type="transmembrane region" description="Helical" evidence="1">
    <location>
        <begin position="277"/>
        <end position="294"/>
    </location>
</feature>
<dbReference type="Proteomes" id="UP000256862">
    <property type="component" value="Chromosome CO2235"/>
</dbReference>
<dbReference type="EC" id="2.3.-.-" evidence="3"/>
<feature type="transmembrane region" description="Helical" evidence="1">
    <location>
        <begin position="33"/>
        <end position="52"/>
    </location>
</feature>
<dbReference type="PANTHER" id="PTHR23028:SF131">
    <property type="entry name" value="BLR2367 PROTEIN"/>
    <property type="match status" value="1"/>
</dbReference>
<dbReference type="EMBL" id="OGUS01000088">
    <property type="protein sequence ID" value="SPC08243.1"/>
    <property type="molecule type" value="Genomic_DNA"/>
</dbReference>
<dbReference type="GO" id="GO:0000271">
    <property type="term" value="P:polysaccharide biosynthetic process"/>
    <property type="evidence" value="ECO:0007669"/>
    <property type="project" value="TreeGrafter"/>
</dbReference>
<feature type="domain" description="Acyltransferase 3" evidence="2">
    <location>
        <begin position="29"/>
        <end position="360"/>
    </location>
</feature>
<dbReference type="GO" id="GO:0016747">
    <property type="term" value="F:acyltransferase activity, transferring groups other than amino-acyl groups"/>
    <property type="evidence" value="ECO:0007669"/>
    <property type="project" value="InterPro"/>
</dbReference>
<organism evidence="3 5">
    <name type="scientific">Cupriavidus oxalaticus</name>
    <dbReference type="NCBI Taxonomy" id="96344"/>
    <lineage>
        <taxon>Bacteria</taxon>
        <taxon>Pseudomonadati</taxon>
        <taxon>Pseudomonadota</taxon>
        <taxon>Betaproteobacteria</taxon>
        <taxon>Burkholderiales</taxon>
        <taxon>Burkholderiaceae</taxon>
        <taxon>Cupriavidus</taxon>
    </lineage>
</organism>
<comment type="caution">
    <text evidence="3">The sequence shown here is derived from an EMBL/GenBank/DDBJ whole genome shotgun (WGS) entry which is preliminary data.</text>
</comment>
<keyword evidence="1" id="KW-1133">Transmembrane helix</keyword>
<keyword evidence="3" id="KW-0808">Transferase</keyword>
<gene>
    <name evidence="4" type="ORF">CO2235_50065</name>
    <name evidence="3" type="ORF">CO2235_U800001</name>
</gene>
<feature type="transmembrane region" description="Helical" evidence="1">
    <location>
        <begin position="160"/>
        <end position="177"/>
    </location>
</feature>
<feature type="transmembrane region" description="Helical" evidence="1">
    <location>
        <begin position="72"/>
        <end position="92"/>
    </location>
</feature>
<dbReference type="EMBL" id="OGUS01000127">
    <property type="protein sequence ID" value="SPC16778.1"/>
    <property type="molecule type" value="Genomic_DNA"/>
</dbReference>
<accession>A0A375FQ93</accession>
<evidence type="ECO:0000313" key="5">
    <source>
        <dbReference type="Proteomes" id="UP000256862"/>
    </source>
</evidence>
<protein>
    <submittedName>
        <fullName evidence="3">Acyltransferase</fullName>
        <ecNumber evidence="3">2.3.-.-</ecNumber>
    </submittedName>
</protein>
<evidence type="ECO:0000313" key="3">
    <source>
        <dbReference type="EMBL" id="SPC08243.1"/>
    </source>
</evidence>
<reference evidence="3" key="1">
    <citation type="submission" date="2018-01" db="EMBL/GenBank/DDBJ databases">
        <authorList>
            <person name="Clerissi C."/>
        </authorList>
    </citation>
    <scope>NUCLEOTIDE SEQUENCE</scope>
    <source>
        <strain evidence="3">Cupriavidus oxalaticus LMG 2235</strain>
    </source>
</reference>
<keyword evidence="1" id="KW-0472">Membrane</keyword>
<feature type="transmembrane region" description="Helical" evidence="1">
    <location>
        <begin position="113"/>
        <end position="140"/>
    </location>
</feature>
<feature type="transmembrane region" description="Helical" evidence="1">
    <location>
        <begin position="252"/>
        <end position="271"/>
    </location>
</feature>
<sequence>MRPAAAPRAADAPATFRTFRTSPAIARLDSIQALRGLAAAFVVVYHSGLALGGADAPVLGWLTANVIKRGHVGVDVFFVISGFIIAWVAVLARPRPEHPLSFLVRRAFRLAPPYWAMSVLHALLLNPVTPALFAASLAFLPTTTAHAPYYGYPALYVGWSLNYEIAFYAAFALGLLLAGRRALWVVLALFALATLVLPWWRFGTLVADPAQGYPFASPWLAMASNPLVLEFLLGCLLAWAYARWRHLLTPSIALAMLATGCAAFALSLPLVGPDFSLAGRGVPAALLLAGAVAAEHTGMLRVPRALVWLGELSYALYLVHPTVIEGVKRLMPELTPDQTGLQLLRFAIDAGLALGLALLLHRWVELPGIAAGRRLARQ</sequence>
<feature type="transmembrane region" description="Helical" evidence="1">
    <location>
        <begin position="182"/>
        <end position="200"/>
    </location>
</feature>
<dbReference type="AlphaFoldDB" id="A0A375FQ93"/>
<feature type="transmembrane region" description="Helical" evidence="1">
    <location>
        <begin position="306"/>
        <end position="324"/>
    </location>
</feature>
<dbReference type="InterPro" id="IPR050879">
    <property type="entry name" value="Acyltransferase_3"/>
</dbReference>